<dbReference type="KEGG" id="der:6541318"/>
<dbReference type="EMBL" id="CH954177">
    <property type="protein sequence ID" value="EDV58781.1"/>
    <property type="molecule type" value="Genomic_DNA"/>
</dbReference>
<dbReference type="InterPro" id="IPR000504">
    <property type="entry name" value="RRM_dom"/>
</dbReference>
<dbReference type="InterPro" id="IPR051229">
    <property type="entry name" value="ALYREF_mRNA_export"/>
</dbReference>
<keyword evidence="1 2" id="KW-0694">RNA-binding</keyword>
<dbReference type="PROSITE" id="PS50102">
    <property type="entry name" value="RRM"/>
    <property type="match status" value="1"/>
</dbReference>
<evidence type="ECO:0000256" key="2">
    <source>
        <dbReference type="PROSITE-ProRule" id="PRU00176"/>
    </source>
</evidence>
<dbReference type="GO" id="GO:0003729">
    <property type="term" value="F:mRNA binding"/>
    <property type="evidence" value="ECO:0007669"/>
    <property type="project" value="TreeGrafter"/>
</dbReference>
<feature type="region of interest" description="Disordered" evidence="3">
    <location>
        <begin position="20"/>
        <end position="44"/>
    </location>
</feature>
<dbReference type="PANTHER" id="PTHR19965">
    <property type="entry name" value="RNA AND EXPORT FACTOR BINDING PROTEIN"/>
    <property type="match status" value="1"/>
</dbReference>
<dbReference type="SMART" id="SM00360">
    <property type="entry name" value="RRM"/>
    <property type="match status" value="1"/>
</dbReference>
<evidence type="ECO:0000256" key="3">
    <source>
        <dbReference type="SAM" id="MobiDB-lite"/>
    </source>
</evidence>
<dbReference type="GO" id="GO:0006406">
    <property type="term" value="P:mRNA export from nucleus"/>
    <property type="evidence" value="ECO:0007669"/>
    <property type="project" value="TreeGrafter"/>
</dbReference>
<dbReference type="eggNOG" id="KOG0533">
    <property type="taxonomic scope" value="Eukaryota"/>
</dbReference>
<dbReference type="AlphaFoldDB" id="B3N3E1"/>
<dbReference type="SUPFAM" id="SSF54928">
    <property type="entry name" value="RNA-binding domain, RBD"/>
    <property type="match status" value="1"/>
</dbReference>
<organism evidence="5 6">
    <name type="scientific">Drosophila erecta</name>
    <name type="common">Fruit fly</name>
    <dbReference type="NCBI Taxonomy" id="7220"/>
    <lineage>
        <taxon>Eukaryota</taxon>
        <taxon>Metazoa</taxon>
        <taxon>Ecdysozoa</taxon>
        <taxon>Arthropoda</taxon>
        <taxon>Hexapoda</taxon>
        <taxon>Insecta</taxon>
        <taxon>Pterygota</taxon>
        <taxon>Neoptera</taxon>
        <taxon>Endopterygota</taxon>
        <taxon>Diptera</taxon>
        <taxon>Brachycera</taxon>
        <taxon>Muscomorpha</taxon>
        <taxon>Ephydroidea</taxon>
        <taxon>Drosophilidae</taxon>
        <taxon>Drosophila</taxon>
        <taxon>Sophophora</taxon>
    </lineage>
</organism>
<dbReference type="Gene3D" id="3.30.70.330">
    <property type="match status" value="1"/>
</dbReference>
<proteinExistence type="predicted"/>
<sequence>MLDKMQMSLEDIIKLNKVHRAQKQGVQRGSTRKPNSKGGLKGILRPRNGTGYIHKAKFNRENALRPPKKHTFLMVCNLNYALNDDDIMELFNENGLVEKGFVHYDRDGNSLGTAQLMCRYRADAMMIIRQFHGVHVDGRRLKIHLIQKTRNCKRPVQNHYYQSRPVQPGFFRTLSFSTRPLERNSIQVDSSTCESRESSPHILPKTHRGTYRTSGVRYYKRT</sequence>
<reference evidence="5 6" key="1">
    <citation type="journal article" date="2007" name="Nature">
        <title>Evolution of genes and genomes on the Drosophila phylogeny.</title>
        <authorList>
            <consortium name="Drosophila 12 Genomes Consortium"/>
            <person name="Clark A.G."/>
            <person name="Eisen M.B."/>
            <person name="Smith D.R."/>
            <person name="Bergman C.M."/>
            <person name="Oliver B."/>
            <person name="Markow T.A."/>
            <person name="Kaufman T.C."/>
            <person name="Kellis M."/>
            <person name="Gelbart W."/>
            <person name="Iyer V.N."/>
            <person name="Pollard D.A."/>
            <person name="Sackton T.B."/>
            <person name="Larracuente A.M."/>
            <person name="Singh N.D."/>
            <person name="Abad J.P."/>
            <person name="Abt D.N."/>
            <person name="Adryan B."/>
            <person name="Aguade M."/>
            <person name="Akashi H."/>
            <person name="Anderson W.W."/>
            <person name="Aquadro C.F."/>
            <person name="Ardell D.H."/>
            <person name="Arguello R."/>
            <person name="Artieri C.G."/>
            <person name="Barbash D.A."/>
            <person name="Barker D."/>
            <person name="Barsanti P."/>
            <person name="Batterham P."/>
            <person name="Batzoglou S."/>
            <person name="Begun D."/>
            <person name="Bhutkar A."/>
            <person name="Blanco E."/>
            <person name="Bosak S.A."/>
            <person name="Bradley R.K."/>
            <person name="Brand A.D."/>
            <person name="Brent M.R."/>
            <person name="Brooks A.N."/>
            <person name="Brown R.H."/>
            <person name="Butlin R.K."/>
            <person name="Caggese C."/>
            <person name="Calvi B.R."/>
            <person name="Bernardo de Carvalho A."/>
            <person name="Caspi A."/>
            <person name="Castrezana S."/>
            <person name="Celniker S.E."/>
            <person name="Chang J.L."/>
            <person name="Chapple C."/>
            <person name="Chatterji S."/>
            <person name="Chinwalla A."/>
            <person name="Civetta A."/>
            <person name="Clifton S.W."/>
            <person name="Comeron J.M."/>
            <person name="Costello J.C."/>
            <person name="Coyne J.A."/>
            <person name="Daub J."/>
            <person name="David R.G."/>
            <person name="Delcher A.L."/>
            <person name="Delehaunty K."/>
            <person name="Do C.B."/>
            <person name="Ebling H."/>
            <person name="Edwards K."/>
            <person name="Eickbush T."/>
            <person name="Evans J.D."/>
            <person name="Filipski A."/>
            <person name="Findeiss S."/>
            <person name="Freyhult E."/>
            <person name="Fulton L."/>
            <person name="Fulton R."/>
            <person name="Garcia A.C."/>
            <person name="Gardiner A."/>
            <person name="Garfield D.A."/>
            <person name="Garvin B.E."/>
            <person name="Gibson G."/>
            <person name="Gilbert D."/>
            <person name="Gnerre S."/>
            <person name="Godfrey J."/>
            <person name="Good R."/>
            <person name="Gotea V."/>
            <person name="Gravely B."/>
            <person name="Greenberg A.J."/>
            <person name="Griffiths-Jones S."/>
            <person name="Gross S."/>
            <person name="Guigo R."/>
            <person name="Gustafson E.A."/>
            <person name="Haerty W."/>
            <person name="Hahn M.W."/>
            <person name="Halligan D.L."/>
            <person name="Halpern A.L."/>
            <person name="Halter G.M."/>
            <person name="Han M.V."/>
            <person name="Heger A."/>
            <person name="Hillier L."/>
            <person name="Hinrichs A.S."/>
            <person name="Holmes I."/>
            <person name="Hoskins R.A."/>
            <person name="Hubisz M.J."/>
            <person name="Hultmark D."/>
            <person name="Huntley M.A."/>
            <person name="Jaffe D.B."/>
            <person name="Jagadeeshan S."/>
            <person name="Jeck W.R."/>
            <person name="Johnson J."/>
            <person name="Jones C.D."/>
            <person name="Jordan W.C."/>
            <person name="Karpen G.H."/>
            <person name="Kataoka E."/>
            <person name="Keightley P.D."/>
            <person name="Kheradpour P."/>
            <person name="Kirkness E.F."/>
            <person name="Koerich L.B."/>
            <person name="Kristiansen K."/>
            <person name="Kudrna D."/>
            <person name="Kulathinal R.J."/>
            <person name="Kumar S."/>
            <person name="Kwok R."/>
            <person name="Lander E."/>
            <person name="Langley C.H."/>
            <person name="Lapoint R."/>
            <person name="Lazzaro B.P."/>
            <person name="Lee S.J."/>
            <person name="Levesque L."/>
            <person name="Li R."/>
            <person name="Lin C.F."/>
            <person name="Lin M.F."/>
            <person name="Lindblad-Toh K."/>
            <person name="Llopart A."/>
            <person name="Long M."/>
            <person name="Low L."/>
            <person name="Lozovsky E."/>
            <person name="Lu J."/>
            <person name="Luo M."/>
            <person name="Machado C.A."/>
            <person name="Makalowski W."/>
            <person name="Marzo M."/>
            <person name="Matsuda M."/>
            <person name="Matzkin L."/>
            <person name="McAllister B."/>
            <person name="McBride C.S."/>
            <person name="McKernan B."/>
            <person name="McKernan K."/>
            <person name="Mendez-Lago M."/>
            <person name="Minx P."/>
            <person name="Mollenhauer M.U."/>
            <person name="Montooth K."/>
            <person name="Mount S.M."/>
            <person name="Mu X."/>
            <person name="Myers E."/>
            <person name="Negre B."/>
            <person name="Newfeld S."/>
            <person name="Nielsen R."/>
            <person name="Noor M.A."/>
            <person name="O'Grady P."/>
            <person name="Pachter L."/>
            <person name="Papaceit M."/>
            <person name="Parisi M.J."/>
            <person name="Parisi M."/>
            <person name="Parts L."/>
            <person name="Pedersen J.S."/>
            <person name="Pesole G."/>
            <person name="Phillippy A.M."/>
            <person name="Ponting C.P."/>
            <person name="Pop M."/>
            <person name="Porcelli D."/>
            <person name="Powell J.R."/>
            <person name="Prohaska S."/>
            <person name="Pruitt K."/>
            <person name="Puig M."/>
            <person name="Quesneville H."/>
            <person name="Ram K.R."/>
            <person name="Rand D."/>
            <person name="Rasmussen M.D."/>
            <person name="Reed L.K."/>
            <person name="Reenan R."/>
            <person name="Reily A."/>
            <person name="Remington K.A."/>
            <person name="Rieger T.T."/>
            <person name="Ritchie M.G."/>
            <person name="Robin C."/>
            <person name="Rogers Y.H."/>
            <person name="Rohde C."/>
            <person name="Rozas J."/>
            <person name="Rubenfield M.J."/>
            <person name="Ruiz A."/>
            <person name="Russo S."/>
            <person name="Salzberg S.L."/>
            <person name="Sanchez-Gracia A."/>
            <person name="Saranga D.J."/>
            <person name="Sato H."/>
            <person name="Schaeffer S.W."/>
            <person name="Schatz M.C."/>
            <person name="Schlenke T."/>
            <person name="Schwartz R."/>
            <person name="Segarra C."/>
            <person name="Singh R.S."/>
            <person name="Sirot L."/>
            <person name="Sirota M."/>
            <person name="Sisneros N.B."/>
            <person name="Smith C.D."/>
            <person name="Smith T.F."/>
            <person name="Spieth J."/>
            <person name="Stage D.E."/>
            <person name="Stark A."/>
            <person name="Stephan W."/>
            <person name="Strausberg R.L."/>
            <person name="Strempel S."/>
            <person name="Sturgill D."/>
            <person name="Sutton G."/>
            <person name="Sutton G.G."/>
            <person name="Tao W."/>
            <person name="Teichmann S."/>
            <person name="Tobari Y.N."/>
            <person name="Tomimura Y."/>
            <person name="Tsolas J.M."/>
            <person name="Valente V.L."/>
            <person name="Venter E."/>
            <person name="Venter J.C."/>
            <person name="Vicario S."/>
            <person name="Vieira F.G."/>
            <person name="Vilella A.J."/>
            <person name="Villasante A."/>
            <person name="Walenz B."/>
            <person name="Wang J."/>
            <person name="Wasserman M."/>
            <person name="Watts T."/>
            <person name="Wilson D."/>
            <person name="Wilson R.K."/>
            <person name="Wing R.A."/>
            <person name="Wolfner M.F."/>
            <person name="Wong A."/>
            <person name="Wong G.K."/>
            <person name="Wu C.I."/>
            <person name="Wu G."/>
            <person name="Yamamoto D."/>
            <person name="Yang H.P."/>
            <person name="Yang S.P."/>
            <person name="Yorke J.A."/>
            <person name="Yoshida K."/>
            <person name="Zdobnov E."/>
            <person name="Zhang P."/>
            <person name="Zhang Y."/>
            <person name="Zimin A.V."/>
            <person name="Baldwin J."/>
            <person name="Abdouelleil A."/>
            <person name="Abdulkadir J."/>
            <person name="Abebe A."/>
            <person name="Abera B."/>
            <person name="Abreu J."/>
            <person name="Acer S.C."/>
            <person name="Aftuck L."/>
            <person name="Alexander A."/>
            <person name="An P."/>
            <person name="Anderson E."/>
            <person name="Anderson S."/>
            <person name="Arachi H."/>
            <person name="Azer M."/>
            <person name="Bachantsang P."/>
            <person name="Barry A."/>
            <person name="Bayul T."/>
            <person name="Berlin A."/>
            <person name="Bessette D."/>
            <person name="Bloom T."/>
            <person name="Blye J."/>
            <person name="Boguslavskiy L."/>
            <person name="Bonnet C."/>
            <person name="Boukhgalter B."/>
            <person name="Bourzgui I."/>
            <person name="Brown A."/>
            <person name="Cahill P."/>
            <person name="Channer S."/>
            <person name="Cheshatsang Y."/>
            <person name="Chuda L."/>
            <person name="Citroen M."/>
            <person name="Collymore A."/>
            <person name="Cooke P."/>
            <person name="Costello M."/>
            <person name="D'Aco K."/>
            <person name="Daza R."/>
            <person name="De Haan G."/>
            <person name="DeGray S."/>
            <person name="DeMaso C."/>
            <person name="Dhargay N."/>
            <person name="Dooley K."/>
            <person name="Dooley E."/>
            <person name="Doricent M."/>
            <person name="Dorje P."/>
            <person name="Dorjee K."/>
            <person name="Dupes A."/>
            <person name="Elong R."/>
            <person name="Falk J."/>
            <person name="Farina A."/>
            <person name="Faro S."/>
            <person name="Ferguson D."/>
            <person name="Fisher S."/>
            <person name="Foley C.D."/>
            <person name="Franke A."/>
            <person name="Friedrich D."/>
            <person name="Gadbois L."/>
            <person name="Gearin G."/>
            <person name="Gearin C.R."/>
            <person name="Giannoukos G."/>
            <person name="Goode T."/>
            <person name="Graham J."/>
            <person name="Grandbois E."/>
            <person name="Grewal S."/>
            <person name="Gyaltsen K."/>
            <person name="Hafez N."/>
            <person name="Hagos B."/>
            <person name="Hall J."/>
            <person name="Henson C."/>
            <person name="Hollinger A."/>
            <person name="Honan T."/>
            <person name="Huard M.D."/>
            <person name="Hughes L."/>
            <person name="Hurhula B."/>
            <person name="Husby M.E."/>
            <person name="Kamat A."/>
            <person name="Kanga B."/>
            <person name="Kashin S."/>
            <person name="Khazanovich D."/>
            <person name="Kisner P."/>
            <person name="Lance K."/>
            <person name="Lara M."/>
            <person name="Lee W."/>
            <person name="Lennon N."/>
            <person name="Letendre F."/>
            <person name="LeVine R."/>
            <person name="Lipovsky A."/>
            <person name="Liu X."/>
            <person name="Liu J."/>
            <person name="Liu S."/>
            <person name="Lokyitsang T."/>
            <person name="Lokyitsang Y."/>
            <person name="Lubonja R."/>
            <person name="Lui A."/>
            <person name="MacDonald P."/>
            <person name="Magnisalis V."/>
            <person name="Maru K."/>
            <person name="Matthews C."/>
            <person name="McCusker W."/>
            <person name="McDonough S."/>
            <person name="Mehta T."/>
            <person name="Meldrim J."/>
            <person name="Meneus L."/>
            <person name="Mihai O."/>
            <person name="Mihalev A."/>
            <person name="Mihova T."/>
            <person name="Mittelman R."/>
            <person name="Mlenga V."/>
            <person name="Montmayeur A."/>
            <person name="Mulrain L."/>
            <person name="Navidi A."/>
            <person name="Naylor J."/>
            <person name="Negash T."/>
            <person name="Nguyen T."/>
            <person name="Nguyen N."/>
            <person name="Nicol R."/>
            <person name="Norbu C."/>
            <person name="Norbu N."/>
            <person name="Novod N."/>
            <person name="O'Neill B."/>
            <person name="Osman S."/>
            <person name="Markiewicz E."/>
            <person name="Oyono O.L."/>
            <person name="Patti C."/>
            <person name="Phunkhang P."/>
            <person name="Pierre F."/>
            <person name="Priest M."/>
            <person name="Raghuraman S."/>
            <person name="Rege F."/>
            <person name="Reyes R."/>
            <person name="Rise C."/>
            <person name="Rogov P."/>
            <person name="Ross K."/>
            <person name="Ryan E."/>
            <person name="Settipalli S."/>
            <person name="Shea T."/>
            <person name="Sherpa N."/>
            <person name="Shi L."/>
            <person name="Shih D."/>
            <person name="Sparrow T."/>
            <person name="Spaulding J."/>
            <person name="Stalker J."/>
            <person name="Stange-Thomann N."/>
            <person name="Stavropoulos S."/>
            <person name="Stone C."/>
            <person name="Strader C."/>
            <person name="Tesfaye S."/>
            <person name="Thomson T."/>
            <person name="Thoulutsang Y."/>
            <person name="Thoulutsang D."/>
            <person name="Topham K."/>
            <person name="Topping I."/>
            <person name="Tsamla T."/>
            <person name="Vassiliev H."/>
            <person name="Vo A."/>
            <person name="Wangchuk T."/>
            <person name="Wangdi T."/>
            <person name="Weiand M."/>
            <person name="Wilkinson J."/>
            <person name="Wilson A."/>
            <person name="Yadav S."/>
            <person name="Young G."/>
            <person name="Yu Q."/>
            <person name="Zembek L."/>
            <person name="Zhong D."/>
            <person name="Zimmer A."/>
            <person name="Zwirko Z."/>
            <person name="Jaffe D.B."/>
            <person name="Alvarez P."/>
            <person name="Brockman W."/>
            <person name="Butler J."/>
            <person name="Chin C."/>
            <person name="Gnerre S."/>
            <person name="Grabherr M."/>
            <person name="Kleber M."/>
            <person name="Mauceli E."/>
            <person name="MacCallum I."/>
        </authorList>
    </citation>
    <scope>NUCLEOTIDE SEQUENCE [LARGE SCALE GENOMIC DNA]</scope>
    <source>
        <strain evidence="5 6">TSC#14021-0224.01</strain>
    </source>
</reference>
<evidence type="ECO:0000313" key="5">
    <source>
        <dbReference type="EMBL" id="EDV58781.1"/>
    </source>
</evidence>
<dbReference type="Pfam" id="PF00076">
    <property type="entry name" value="RRM_1"/>
    <property type="match status" value="1"/>
</dbReference>
<gene>
    <name evidence="5" type="primary">Dere\GG10249</name>
    <name evidence="5" type="synonym">dere_GLEANR_10192</name>
    <name evidence="5" type="synonym">GG10249</name>
    <name evidence="5" type="ORF">Dere_GG10249</name>
</gene>
<dbReference type="InterPro" id="IPR035979">
    <property type="entry name" value="RBD_domain_sf"/>
</dbReference>
<dbReference type="HOGENOM" id="CLU_052367_3_0_1"/>
<evidence type="ECO:0000313" key="6">
    <source>
        <dbReference type="Proteomes" id="UP000008711"/>
    </source>
</evidence>
<evidence type="ECO:0000259" key="4">
    <source>
        <dbReference type="PROSITE" id="PS50102"/>
    </source>
</evidence>
<dbReference type="Proteomes" id="UP000008711">
    <property type="component" value="Unassembled WGS sequence"/>
</dbReference>
<dbReference type="GO" id="GO:0005634">
    <property type="term" value="C:nucleus"/>
    <property type="evidence" value="ECO:0007669"/>
    <property type="project" value="TreeGrafter"/>
</dbReference>
<protein>
    <recommendedName>
        <fullName evidence="4">RRM domain-containing protein</fullName>
    </recommendedName>
</protein>
<name>B3N3E1_DROER</name>
<feature type="domain" description="RRM" evidence="4">
    <location>
        <begin position="71"/>
        <end position="148"/>
    </location>
</feature>
<dbReference type="PhylomeDB" id="B3N3E1"/>
<reference evidence="5 6" key="2">
    <citation type="journal article" date="2008" name="Bioinformatics">
        <title>Assembly reconciliation.</title>
        <authorList>
            <person name="Zimin A.V."/>
            <person name="Smith D.R."/>
            <person name="Sutton G."/>
            <person name="Yorke J.A."/>
        </authorList>
    </citation>
    <scope>NUCLEOTIDE SEQUENCE [LARGE SCALE GENOMIC DNA]</scope>
    <source>
        <strain evidence="5 6">TSC#14021-0224.01</strain>
    </source>
</reference>
<evidence type="ECO:0000256" key="1">
    <source>
        <dbReference type="ARBA" id="ARBA00022884"/>
    </source>
</evidence>
<dbReference type="OMA" id="DDIIMMQ"/>
<accession>B3N3E1</accession>
<keyword evidence="6" id="KW-1185">Reference proteome</keyword>
<dbReference type="InterPro" id="IPR012677">
    <property type="entry name" value="Nucleotide-bd_a/b_plait_sf"/>
</dbReference>
<dbReference type="OrthoDB" id="1049195at2759"/>
<dbReference type="PANTHER" id="PTHR19965:SF82">
    <property type="entry name" value="THO COMPLEX SUBUNIT 4"/>
    <property type="match status" value="1"/>
</dbReference>